<keyword evidence="1" id="KW-0472">Membrane</keyword>
<accession>A0ABD0WK56</accession>
<keyword evidence="3" id="KW-1185">Reference proteome</keyword>
<name>A0ABD0WK56_UMBPY</name>
<evidence type="ECO:0000313" key="3">
    <source>
        <dbReference type="Proteomes" id="UP001557470"/>
    </source>
</evidence>
<evidence type="ECO:0000313" key="2">
    <source>
        <dbReference type="EMBL" id="KAL0964617.1"/>
    </source>
</evidence>
<reference evidence="2 3" key="1">
    <citation type="submission" date="2024-06" db="EMBL/GenBank/DDBJ databases">
        <authorList>
            <person name="Pan Q."/>
            <person name="Wen M."/>
            <person name="Jouanno E."/>
            <person name="Zahm M."/>
            <person name="Klopp C."/>
            <person name="Cabau C."/>
            <person name="Louis A."/>
            <person name="Berthelot C."/>
            <person name="Parey E."/>
            <person name="Roest Crollius H."/>
            <person name="Montfort J."/>
            <person name="Robinson-Rechavi M."/>
            <person name="Bouchez O."/>
            <person name="Lampietro C."/>
            <person name="Lopez Roques C."/>
            <person name="Donnadieu C."/>
            <person name="Postlethwait J."/>
            <person name="Bobe J."/>
            <person name="Verreycken H."/>
            <person name="Guiguen Y."/>
        </authorList>
    </citation>
    <scope>NUCLEOTIDE SEQUENCE [LARGE SCALE GENOMIC DNA]</scope>
    <source>
        <strain evidence="2">Up_M1</strain>
        <tissue evidence="2">Testis</tissue>
    </source>
</reference>
<keyword evidence="1" id="KW-1133">Transmembrane helix</keyword>
<protein>
    <submittedName>
        <fullName evidence="2">Uncharacterized protein</fullName>
    </submittedName>
</protein>
<keyword evidence="1" id="KW-0812">Transmembrane</keyword>
<dbReference type="EMBL" id="JAGEUA010000010">
    <property type="protein sequence ID" value="KAL0964617.1"/>
    <property type="molecule type" value="Genomic_DNA"/>
</dbReference>
<proteinExistence type="predicted"/>
<comment type="caution">
    <text evidence="2">The sequence shown here is derived from an EMBL/GenBank/DDBJ whole genome shotgun (WGS) entry which is preliminary data.</text>
</comment>
<gene>
    <name evidence="2" type="ORF">UPYG_G00326500</name>
</gene>
<dbReference type="AlphaFoldDB" id="A0ABD0WK56"/>
<dbReference type="Proteomes" id="UP001557470">
    <property type="component" value="Unassembled WGS sequence"/>
</dbReference>
<feature type="transmembrane region" description="Helical" evidence="1">
    <location>
        <begin position="107"/>
        <end position="126"/>
    </location>
</feature>
<sequence>MRDTGWYCCSNGDLQMPVHITVNQQTTTQITTTESTSASTTIITTVNPLTTNPTDTFIKKQNTQDNSPTSVTIGYCTVYSSISQASVNHTVYGALGWEQIFFYLPKTVNAIVFILCTIVAVVKFWAN</sequence>
<evidence type="ECO:0000256" key="1">
    <source>
        <dbReference type="SAM" id="Phobius"/>
    </source>
</evidence>
<organism evidence="2 3">
    <name type="scientific">Umbra pygmaea</name>
    <name type="common">Eastern mudminnow</name>
    <dbReference type="NCBI Taxonomy" id="75934"/>
    <lineage>
        <taxon>Eukaryota</taxon>
        <taxon>Metazoa</taxon>
        <taxon>Chordata</taxon>
        <taxon>Craniata</taxon>
        <taxon>Vertebrata</taxon>
        <taxon>Euteleostomi</taxon>
        <taxon>Actinopterygii</taxon>
        <taxon>Neopterygii</taxon>
        <taxon>Teleostei</taxon>
        <taxon>Protacanthopterygii</taxon>
        <taxon>Esociformes</taxon>
        <taxon>Umbridae</taxon>
        <taxon>Umbra</taxon>
    </lineage>
</organism>